<evidence type="ECO:0000256" key="7">
    <source>
        <dbReference type="ARBA" id="ARBA00023136"/>
    </source>
</evidence>
<accession>A0A1S6QIW2</accession>
<evidence type="ECO:0000256" key="3">
    <source>
        <dbReference type="ARBA" id="ARBA00022448"/>
    </source>
</evidence>
<keyword evidence="5 8" id="KW-0812">Transmembrane</keyword>
<feature type="transmembrane region" description="Helical" evidence="8">
    <location>
        <begin position="193"/>
        <end position="213"/>
    </location>
</feature>
<feature type="transmembrane region" description="Helical" evidence="8">
    <location>
        <begin position="286"/>
        <end position="307"/>
    </location>
</feature>
<evidence type="ECO:0000256" key="6">
    <source>
        <dbReference type="ARBA" id="ARBA00022989"/>
    </source>
</evidence>
<evidence type="ECO:0000313" key="10">
    <source>
        <dbReference type="Proteomes" id="UP000030361"/>
    </source>
</evidence>
<keyword evidence="3" id="KW-0813">Transport</keyword>
<dbReference type="PANTHER" id="PTHR36838:SF1">
    <property type="entry name" value="SLR1864 PROTEIN"/>
    <property type="match status" value="1"/>
</dbReference>
<feature type="transmembrane region" description="Helical" evidence="8">
    <location>
        <begin position="66"/>
        <end position="88"/>
    </location>
</feature>
<feature type="transmembrane region" description="Helical" evidence="8">
    <location>
        <begin position="6"/>
        <end position="24"/>
    </location>
</feature>
<dbReference type="AlphaFoldDB" id="A0A1S6QIW2"/>
<evidence type="ECO:0000256" key="2">
    <source>
        <dbReference type="ARBA" id="ARBA00010145"/>
    </source>
</evidence>
<evidence type="ECO:0000256" key="4">
    <source>
        <dbReference type="ARBA" id="ARBA00022475"/>
    </source>
</evidence>
<protein>
    <submittedName>
        <fullName evidence="9">Transporter</fullName>
    </submittedName>
</protein>
<dbReference type="PANTHER" id="PTHR36838">
    <property type="entry name" value="AUXIN EFFLUX CARRIER FAMILY PROTEIN"/>
    <property type="match status" value="1"/>
</dbReference>
<sequence length="310" mass="33747">MAIGQLTNQIGLVFALMLVGVLINKLGFMHGETSNDLTNILLYIVSPCLIISAFEADYSPAKLHKLLMVCGAIAIMFVVEIIIAKLVFGKMKNRNLSRITQYGSIYSNAGFMGVPLTSALFGAAGVFFAIAYLAMFNFFNWTHGVALFKSKENHPSVRQNLREMVLNPNIIAIAIGLLIFLFSIRIPGPVDGLIKYITSINTPLSMIVIGNSLGNIKFTRQLLDFRLWLAVIFRNLFFPIAAIFILQALQISGVSLYTTVLMAACPAAGIVVLFTLQAKGDASPAVTLMTTSTILSVATIPLVFAIMELM</sequence>
<dbReference type="InterPro" id="IPR004776">
    <property type="entry name" value="Mem_transp_PIN-like"/>
</dbReference>
<dbReference type="Pfam" id="PF03547">
    <property type="entry name" value="Mem_trans"/>
    <property type="match status" value="1"/>
</dbReference>
<dbReference type="GO" id="GO:0005886">
    <property type="term" value="C:plasma membrane"/>
    <property type="evidence" value="ECO:0007669"/>
    <property type="project" value="UniProtKB-SubCell"/>
</dbReference>
<dbReference type="eggNOG" id="COG0679">
    <property type="taxonomic scope" value="Bacteria"/>
</dbReference>
<reference evidence="9 10" key="1">
    <citation type="journal article" date="2015" name="Genome Announc.">
        <title>Genome Sequence of Lactobacillus curieae CCTCC M 2011381T, a Novel Producer of Gamma-aminobutyric Acid.</title>
        <authorList>
            <person name="Wang Y."/>
            <person name="Wang Y."/>
            <person name="Lang C."/>
            <person name="Wei D."/>
            <person name="Xu P."/>
            <person name="Xie J."/>
        </authorList>
    </citation>
    <scope>NUCLEOTIDE SEQUENCE [LARGE SCALE GENOMIC DNA]</scope>
    <source>
        <strain evidence="9 10">CCTCC M 2011381</strain>
    </source>
</reference>
<keyword evidence="6 8" id="KW-1133">Transmembrane helix</keyword>
<dbReference type="OrthoDB" id="9798064at2"/>
<evidence type="ECO:0000256" key="8">
    <source>
        <dbReference type="SAM" id="Phobius"/>
    </source>
</evidence>
<keyword evidence="7 8" id="KW-0472">Membrane</keyword>
<feature type="transmembrane region" description="Helical" evidence="8">
    <location>
        <begin position="254"/>
        <end position="274"/>
    </location>
</feature>
<keyword evidence="4" id="KW-1003">Cell membrane</keyword>
<comment type="subcellular location">
    <subcellularLocation>
        <location evidence="1">Cell membrane</location>
        <topology evidence="1">Multi-pass membrane protein</topology>
    </subcellularLocation>
</comment>
<name>A0A1S6QIW2_9LACO</name>
<evidence type="ECO:0000256" key="1">
    <source>
        <dbReference type="ARBA" id="ARBA00004651"/>
    </source>
</evidence>
<comment type="similarity">
    <text evidence="2">Belongs to the auxin efflux carrier (TC 2.A.69) family.</text>
</comment>
<dbReference type="Proteomes" id="UP000030361">
    <property type="component" value="Chromosome"/>
</dbReference>
<dbReference type="RefSeq" id="WP_035168060.1">
    <property type="nucleotide sequence ID" value="NZ_CP018906.1"/>
</dbReference>
<dbReference type="GO" id="GO:0055085">
    <property type="term" value="P:transmembrane transport"/>
    <property type="evidence" value="ECO:0007669"/>
    <property type="project" value="InterPro"/>
</dbReference>
<feature type="transmembrane region" description="Helical" evidence="8">
    <location>
        <begin position="36"/>
        <end position="54"/>
    </location>
</feature>
<feature type="transmembrane region" description="Helical" evidence="8">
    <location>
        <begin position="100"/>
        <end position="121"/>
    </location>
</feature>
<evidence type="ECO:0000256" key="5">
    <source>
        <dbReference type="ARBA" id="ARBA00022692"/>
    </source>
</evidence>
<feature type="transmembrane region" description="Helical" evidence="8">
    <location>
        <begin position="127"/>
        <end position="148"/>
    </location>
</feature>
<dbReference type="Gene3D" id="1.20.1530.20">
    <property type="match status" value="1"/>
</dbReference>
<dbReference type="InterPro" id="IPR038770">
    <property type="entry name" value="Na+/solute_symporter_sf"/>
</dbReference>
<proteinExistence type="inferred from homology"/>
<dbReference type="KEGG" id="lcu:PL11_006135"/>
<organism evidence="9 10">
    <name type="scientific">Lentilactobacillus curieae</name>
    <dbReference type="NCBI Taxonomy" id="1138822"/>
    <lineage>
        <taxon>Bacteria</taxon>
        <taxon>Bacillati</taxon>
        <taxon>Bacillota</taxon>
        <taxon>Bacilli</taxon>
        <taxon>Lactobacillales</taxon>
        <taxon>Lactobacillaceae</taxon>
        <taxon>Lentilactobacillus</taxon>
    </lineage>
</organism>
<feature type="transmembrane region" description="Helical" evidence="8">
    <location>
        <begin position="169"/>
        <end position="187"/>
    </location>
</feature>
<dbReference type="EMBL" id="CP018906">
    <property type="protein sequence ID" value="AQW21541.1"/>
    <property type="molecule type" value="Genomic_DNA"/>
</dbReference>
<evidence type="ECO:0000313" key="9">
    <source>
        <dbReference type="EMBL" id="AQW21541.1"/>
    </source>
</evidence>
<gene>
    <name evidence="9" type="ORF">PL11_006135</name>
</gene>
<feature type="transmembrane region" description="Helical" evidence="8">
    <location>
        <begin position="225"/>
        <end position="248"/>
    </location>
</feature>
<keyword evidence="10" id="KW-1185">Reference proteome</keyword>